<dbReference type="CDD" id="cd00090">
    <property type="entry name" value="HTH_ARSR"/>
    <property type="match status" value="1"/>
</dbReference>
<dbReference type="InterPro" id="IPR057666">
    <property type="entry name" value="DrpA_SLOG"/>
</dbReference>
<name>A0A0G0PJQ2_9BACT</name>
<evidence type="ECO:0000313" key="5">
    <source>
        <dbReference type="Proteomes" id="UP000034793"/>
    </source>
</evidence>
<protein>
    <submittedName>
        <fullName evidence="4">Protecting protein DprA protein</fullName>
    </submittedName>
</protein>
<comment type="caution">
    <text evidence="4">The sequence shown here is derived from an EMBL/GenBank/DDBJ whole genome shotgun (WGS) entry which is preliminary data.</text>
</comment>
<proteinExistence type="inferred from homology"/>
<gene>
    <name evidence="4" type="ORF">UT61_C0057G0007</name>
</gene>
<dbReference type="Pfam" id="PF02481">
    <property type="entry name" value="DNA_processg_A"/>
    <property type="match status" value="1"/>
</dbReference>
<dbReference type="GO" id="GO:0009294">
    <property type="term" value="P:DNA-mediated transformation"/>
    <property type="evidence" value="ECO:0007669"/>
    <property type="project" value="InterPro"/>
</dbReference>
<dbReference type="SUPFAM" id="SSF46785">
    <property type="entry name" value="Winged helix' DNA-binding domain"/>
    <property type="match status" value="1"/>
</dbReference>
<evidence type="ECO:0000313" key="4">
    <source>
        <dbReference type="EMBL" id="KKR28108.1"/>
    </source>
</evidence>
<dbReference type="Gene3D" id="3.40.50.450">
    <property type="match status" value="1"/>
</dbReference>
<evidence type="ECO:0000256" key="1">
    <source>
        <dbReference type="ARBA" id="ARBA00006525"/>
    </source>
</evidence>
<dbReference type="SUPFAM" id="SSF102405">
    <property type="entry name" value="MCP/YpsA-like"/>
    <property type="match status" value="1"/>
</dbReference>
<evidence type="ECO:0000259" key="2">
    <source>
        <dbReference type="Pfam" id="PF02481"/>
    </source>
</evidence>
<accession>A0A0G0PJQ2</accession>
<dbReference type="InterPro" id="IPR003488">
    <property type="entry name" value="DprA"/>
</dbReference>
<dbReference type="PANTHER" id="PTHR43022:SF1">
    <property type="entry name" value="PROTEIN SMF"/>
    <property type="match status" value="1"/>
</dbReference>
<dbReference type="InterPro" id="IPR036388">
    <property type="entry name" value="WH-like_DNA-bd_sf"/>
</dbReference>
<feature type="domain" description="Smf/DprA SLOG" evidence="2">
    <location>
        <begin position="78"/>
        <end position="287"/>
    </location>
</feature>
<comment type="similarity">
    <text evidence="1">Belongs to the DprA/Smf family.</text>
</comment>
<evidence type="ECO:0000259" key="3">
    <source>
        <dbReference type="Pfam" id="PF17782"/>
    </source>
</evidence>
<dbReference type="PANTHER" id="PTHR43022">
    <property type="entry name" value="PROTEIN SMF"/>
    <property type="match status" value="1"/>
</dbReference>
<dbReference type="EMBL" id="LBXL01000057">
    <property type="protein sequence ID" value="KKR28108.1"/>
    <property type="molecule type" value="Genomic_DNA"/>
</dbReference>
<feature type="domain" description="DprA winged helix" evidence="3">
    <location>
        <begin position="302"/>
        <end position="354"/>
    </location>
</feature>
<dbReference type="Pfam" id="PF17782">
    <property type="entry name" value="WHD_DprA"/>
    <property type="match status" value="1"/>
</dbReference>
<dbReference type="AlphaFoldDB" id="A0A0G0PJQ2"/>
<dbReference type="NCBIfam" id="TIGR00732">
    <property type="entry name" value="dprA"/>
    <property type="match status" value="1"/>
</dbReference>
<reference evidence="4 5" key="1">
    <citation type="journal article" date="2015" name="Nature">
        <title>rRNA introns, odd ribosomes, and small enigmatic genomes across a large radiation of phyla.</title>
        <authorList>
            <person name="Brown C.T."/>
            <person name="Hug L.A."/>
            <person name="Thomas B.C."/>
            <person name="Sharon I."/>
            <person name="Castelle C.J."/>
            <person name="Singh A."/>
            <person name="Wilkins M.J."/>
            <person name="Williams K.H."/>
            <person name="Banfield J.F."/>
        </authorList>
    </citation>
    <scope>NUCLEOTIDE SEQUENCE [LARGE SCALE GENOMIC DNA]</scope>
</reference>
<dbReference type="Proteomes" id="UP000034793">
    <property type="component" value="Unassembled WGS sequence"/>
</dbReference>
<dbReference type="InterPro" id="IPR041614">
    <property type="entry name" value="DprA_WH"/>
</dbReference>
<sequence>MTEKDYLILLTSFIAFGPARSTLMVNFFGSAKKSWRATPKQLSAIGLSNKLVSEFTEYRKQINPTTFFSNLTKLGVSVITQNESEYPQNLLEIEDKPLVLYVRGSLTKNDENAIAIVGSRKMTSYGRDVTEKLSAELANIGVTIVSGLAFGVDITSHKSALDAGGRCIAVMASGIDIVTPRSNEWLGKKILASGGAIVSEYPPGTVPQRQFFPYRNRIISGLSRAVVVVEGMIKSGTIHTAKHAADQGRQVFAVPGPITSPMSQAPHYLIKNGAKMVTDVADILEELNLQLAVDKEKMEKLLPADSAEAKIIGVLEKETLHLDEIARILDMSVSEISARLTIMELKGLVKSLGNGVYKRA</sequence>
<dbReference type="PATRIC" id="fig|1618552.3.peg.1111"/>
<dbReference type="InterPro" id="IPR036390">
    <property type="entry name" value="WH_DNA-bd_sf"/>
</dbReference>
<dbReference type="InterPro" id="IPR011991">
    <property type="entry name" value="ArsR-like_HTH"/>
</dbReference>
<dbReference type="Gene3D" id="1.10.10.10">
    <property type="entry name" value="Winged helix-like DNA-binding domain superfamily/Winged helix DNA-binding domain"/>
    <property type="match status" value="1"/>
</dbReference>
<organism evidence="4 5">
    <name type="scientific">Candidatus Woesebacteria bacterium GW2011_GWA1_39_8</name>
    <dbReference type="NCBI Taxonomy" id="1618552"/>
    <lineage>
        <taxon>Bacteria</taxon>
        <taxon>Candidatus Woeseibacteriota</taxon>
    </lineage>
</organism>